<evidence type="ECO:0000256" key="3">
    <source>
        <dbReference type="ARBA" id="ARBA00022692"/>
    </source>
</evidence>
<feature type="transmembrane region" description="Helical" evidence="6">
    <location>
        <begin position="12"/>
        <end position="35"/>
    </location>
</feature>
<dbReference type="InterPro" id="IPR002781">
    <property type="entry name" value="TM_pro_TauE-like"/>
</dbReference>
<dbReference type="RefSeq" id="WP_036535979.1">
    <property type="nucleotide sequence ID" value="NZ_JJML01000054.1"/>
</dbReference>
<comment type="similarity">
    <text evidence="2 6">Belongs to the 4-toluene sulfonate uptake permease (TSUP) (TC 2.A.102) family.</text>
</comment>
<dbReference type="STRING" id="1497020.DO97_16020"/>
<protein>
    <recommendedName>
        <fullName evidence="6">Probable membrane transporter protein</fullName>
    </recommendedName>
</protein>
<evidence type="ECO:0000313" key="7">
    <source>
        <dbReference type="EMBL" id="KGF71727.1"/>
    </source>
</evidence>
<gene>
    <name evidence="7" type="ORF">DO97_16020</name>
</gene>
<evidence type="ECO:0000256" key="1">
    <source>
        <dbReference type="ARBA" id="ARBA00004141"/>
    </source>
</evidence>
<dbReference type="GO" id="GO:0005886">
    <property type="term" value="C:plasma membrane"/>
    <property type="evidence" value="ECO:0007669"/>
    <property type="project" value="UniProtKB-SubCell"/>
</dbReference>
<keyword evidence="5 6" id="KW-0472">Membrane</keyword>
<dbReference type="Pfam" id="PF01925">
    <property type="entry name" value="TauE"/>
    <property type="match status" value="1"/>
</dbReference>
<evidence type="ECO:0000256" key="4">
    <source>
        <dbReference type="ARBA" id="ARBA00022989"/>
    </source>
</evidence>
<dbReference type="AlphaFoldDB" id="A0A098TIC5"/>
<keyword evidence="3 6" id="KW-0812">Transmembrane</keyword>
<name>A0A098TIC5_9CYAN</name>
<feature type="transmembrane region" description="Helical" evidence="6">
    <location>
        <begin position="193"/>
        <end position="211"/>
    </location>
</feature>
<dbReference type="PANTHER" id="PTHR43701:SF2">
    <property type="entry name" value="MEMBRANE TRANSPORTER PROTEIN YJNA-RELATED"/>
    <property type="match status" value="1"/>
</dbReference>
<accession>A0A098TIC5</accession>
<feature type="transmembrane region" description="Helical" evidence="6">
    <location>
        <begin position="243"/>
        <end position="260"/>
    </location>
</feature>
<dbReference type="Proteomes" id="UP000030170">
    <property type="component" value="Unassembled WGS sequence"/>
</dbReference>
<dbReference type="PANTHER" id="PTHR43701">
    <property type="entry name" value="MEMBRANE TRANSPORTER PROTEIN MJ0441-RELATED"/>
    <property type="match status" value="1"/>
</dbReference>
<sequence>MDYLLLPSLSFLVGIIVGLTGIGGASLITPMLIVIFQVPPAIAVSSDVVAATLMKVIGGLQHWRQQTLDLTVVKWLVLGSVPGALTGVGILYLIQQTGTFSLNAILLPAIGLMILLVTVTGLLQLLNFVPILQLPTAPQFDLTTLGGRSFTLGVGAILGCMVGLTSVSSGSLFAIVLLTFFRLESQKLVGTDIAQAAILLFFTSLGHLGLGTVDWSLVLPIWCGTVPGVLIGAHLCKFVPQRPLRLVIYAILISASWKLIAPE</sequence>
<keyword evidence="6" id="KW-1003">Cell membrane</keyword>
<feature type="transmembrane region" description="Helical" evidence="6">
    <location>
        <begin position="75"/>
        <end position="94"/>
    </location>
</feature>
<dbReference type="OrthoDB" id="5189995at2"/>
<comment type="caution">
    <text evidence="7">The sequence shown here is derived from an EMBL/GenBank/DDBJ whole genome shotgun (WGS) entry which is preliminary data.</text>
</comment>
<keyword evidence="4 6" id="KW-1133">Transmembrane helix</keyword>
<evidence type="ECO:0000256" key="2">
    <source>
        <dbReference type="ARBA" id="ARBA00009142"/>
    </source>
</evidence>
<keyword evidence="8" id="KW-1185">Reference proteome</keyword>
<feature type="transmembrane region" description="Helical" evidence="6">
    <location>
        <begin position="217"/>
        <end position="236"/>
    </location>
</feature>
<dbReference type="EMBL" id="JJML01000054">
    <property type="protein sequence ID" value="KGF71727.1"/>
    <property type="molecule type" value="Genomic_DNA"/>
</dbReference>
<reference evidence="7 8" key="1">
    <citation type="journal article" date="2014" name="Mol. Ecol.">
        <title>Evolution of Synechococcus.</title>
        <authorList>
            <person name="Dvorak P."/>
            <person name="Casamatta D."/>
            <person name="Hasler P."/>
            <person name="Poulickova A."/>
            <person name="Ondrej V."/>
            <person name="Sanges R."/>
        </authorList>
    </citation>
    <scope>NUCLEOTIDE SEQUENCE [LARGE SCALE GENOMIC DNA]</scope>
    <source>
        <strain evidence="7 8">CAUP A 1101</strain>
    </source>
</reference>
<feature type="transmembrane region" description="Helical" evidence="6">
    <location>
        <begin position="152"/>
        <end position="181"/>
    </location>
</feature>
<evidence type="ECO:0000256" key="6">
    <source>
        <dbReference type="RuleBase" id="RU363041"/>
    </source>
</evidence>
<evidence type="ECO:0000313" key="8">
    <source>
        <dbReference type="Proteomes" id="UP000030170"/>
    </source>
</evidence>
<evidence type="ECO:0000256" key="5">
    <source>
        <dbReference type="ARBA" id="ARBA00023136"/>
    </source>
</evidence>
<dbReference type="InterPro" id="IPR051598">
    <property type="entry name" value="TSUP/Inactive_protease-like"/>
</dbReference>
<feature type="transmembrane region" description="Helical" evidence="6">
    <location>
        <begin position="106"/>
        <end position="132"/>
    </location>
</feature>
<proteinExistence type="inferred from homology"/>
<comment type="subcellular location">
    <subcellularLocation>
        <location evidence="6">Cell membrane</location>
        <topology evidence="6">Multi-pass membrane protein</topology>
    </subcellularLocation>
    <subcellularLocation>
        <location evidence="1">Membrane</location>
        <topology evidence="1">Multi-pass membrane protein</topology>
    </subcellularLocation>
</comment>
<organism evidence="7 8">
    <name type="scientific">Neosynechococcus sphagnicola sy1</name>
    <dbReference type="NCBI Taxonomy" id="1497020"/>
    <lineage>
        <taxon>Bacteria</taxon>
        <taxon>Bacillati</taxon>
        <taxon>Cyanobacteriota</taxon>
        <taxon>Cyanophyceae</taxon>
        <taxon>Neosynechococcales</taxon>
        <taxon>Neosynechococcaceae</taxon>
        <taxon>Neosynechococcus</taxon>
    </lineage>
</organism>